<evidence type="ECO:0000313" key="3">
    <source>
        <dbReference type="Proteomes" id="UP000799423"/>
    </source>
</evidence>
<evidence type="ECO:0000313" key="2">
    <source>
        <dbReference type="EMBL" id="KAF2847408.1"/>
    </source>
</evidence>
<evidence type="ECO:0000256" key="1">
    <source>
        <dbReference type="SAM" id="MobiDB-lite"/>
    </source>
</evidence>
<accession>A0A6A7AZ22</accession>
<feature type="compositionally biased region" description="Low complexity" evidence="1">
    <location>
        <begin position="515"/>
        <end position="529"/>
    </location>
</feature>
<feature type="region of interest" description="Disordered" evidence="1">
    <location>
        <begin position="448"/>
        <end position="480"/>
    </location>
</feature>
<gene>
    <name evidence="2" type="ORF">T440DRAFT_403686</name>
</gene>
<dbReference type="Proteomes" id="UP000799423">
    <property type="component" value="Unassembled WGS sequence"/>
</dbReference>
<keyword evidence="3" id="KW-1185">Reference proteome</keyword>
<name>A0A6A7AZ22_9PLEO</name>
<reference evidence="2" key="1">
    <citation type="submission" date="2020-01" db="EMBL/GenBank/DDBJ databases">
        <authorList>
            <consortium name="DOE Joint Genome Institute"/>
            <person name="Haridas S."/>
            <person name="Albert R."/>
            <person name="Binder M."/>
            <person name="Bloem J."/>
            <person name="Labutti K."/>
            <person name="Salamov A."/>
            <person name="Andreopoulos B."/>
            <person name="Baker S.E."/>
            <person name="Barry K."/>
            <person name="Bills G."/>
            <person name="Bluhm B.H."/>
            <person name="Cannon C."/>
            <person name="Castanera R."/>
            <person name="Culley D.E."/>
            <person name="Daum C."/>
            <person name="Ezra D."/>
            <person name="Gonzalez J.B."/>
            <person name="Henrissat B."/>
            <person name="Kuo A."/>
            <person name="Liang C."/>
            <person name="Lipzen A."/>
            <person name="Lutzoni F."/>
            <person name="Magnuson J."/>
            <person name="Mondo S."/>
            <person name="Nolan M."/>
            <person name="Ohm R."/>
            <person name="Pangilinan J."/>
            <person name="Park H.-J."/>
            <person name="Ramirez L."/>
            <person name="Alfaro M."/>
            <person name="Sun H."/>
            <person name="Tritt A."/>
            <person name="Yoshinaga Y."/>
            <person name="Zwiers L.-H."/>
            <person name="Turgeon B.G."/>
            <person name="Goodwin S.B."/>
            <person name="Spatafora J.W."/>
            <person name="Crous P.W."/>
            <person name="Grigoriev I.V."/>
        </authorList>
    </citation>
    <scope>NUCLEOTIDE SEQUENCE</scope>
    <source>
        <strain evidence="2">IPT5</strain>
    </source>
</reference>
<dbReference type="AlphaFoldDB" id="A0A6A7AZ22"/>
<dbReference type="EMBL" id="MU006326">
    <property type="protein sequence ID" value="KAF2847408.1"/>
    <property type="molecule type" value="Genomic_DNA"/>
</dbReference>
<sequence>MKYAFIFAATAAASYDAYGAYPENPTSSSASVKPSTSAKPIGYTTLYPGYGKEPVTVTSQYQPYPTCVSPGYGGKDCAKWEADKYVSTTIKDCDQKDVVITMLDQPVMVYHAKTTITHSATGKYGSSTSSAGYAQPTGAAYKNGTEGCWYELYERIEEVPYRQLGSHALRGYGGSGLFAKGDVMQPVYVKEYKDGKWFKYEHTYSYGKPEPEVVTYEKPGVYIVPGKDVTVDHPVVHPAEATKTAYAGETCTYGGQYIDAKETGYVTAAYGAYEVKVQGDKTVTETVVSYTTLWVSSTGEVEIAKPTTTVYDHDTEIPYPTAKAYAPGVYHYDAQTVTVTQGGEAYTCKYEQTKKYDATPKGNNYPAYPTATPVKVEDYGYKSSATPSTPAGGEKYPVMPSKPAGGEKYPVYPVKGNGSYEHGKEAYPAASTPVAIYSKGYENGHAYEDYPHPAATPAYNAKPYNGEHTEKSSSTPCPSSTLVKPSVYTPVYGHPEATPSAPPSVYAPVYGHPEATPSAPAPAKSSPVYPDEPYNAKPTPVKPSAVYPAEPYQAQPTPVNPAEPSGAKPQQNQAYGGGYGKRDNMMERRAHAL</sequence>
<feature type="compositionally biased region" description="Basic and acidic residues" evidence="1">
    <location>
        <begin position="580"/>
        <end position="593"/>
    </location>
</feature>
<protein>
    <submittedName>
        <fullName evidence="2">Uncharacterized protein</fullName>
    </submittedName>
</protein>
<organism evidence="2 3">
    <name type="scientific">Plenodomus tracheiphilus IPT5</name>
    <dbReference type="NCBI Taxonomy" id="1408161"/>
    <lineage>
        <taxon>Eukaryota</taxon>
        <taxon>Fungi</taxon>
        <taxon>Dikarya</taxon>
        <taxon>Ascomycota</taxon>
        <taxon>Pezizomycotina</taxon>
        <taxon>Dothideomycetes</taxon>
        <taxon>Pleosporomycetidae</taxon>
        <taxon>Pleosporales</taxon>
        <taxon>Pleosporineae</taxon>
        <taxon>Leptosphaeriaceae</taxon>
        <taxon>Plenodomus</taxon>
    </lineage>
</organism>
<proteinExistence type="predicted"/>
<dbReference type="OrthoDB" id="4158477at2759"/>
<feature type="region of interest" description="Disordered" evidence="1">
    <location>
        <begin position="515"/>
        <end position="593"/>
    </location>
</feature>